<dbReference type="Pfam" id="PF13361">
    <property type="entry name" value="UvrD_C"/>
    <property type="match status" value="1"/>
</dbReference>
<dbReference type="GO" id="GO:0009314">
    <property type="term" value="P:response to radiation"/>
    <property type="evidence" value="ECO:0007669"/>
    <property type="project" value="UniProtKB-ARBA"/>
</dbReference>
<evidence type="ECO:0000256" key="7">
    <source>
        <dbReference type="ARBA" id="ARBA00023235"/>
    </source>
</evidence>
<dbReference type="GO" id="GO:0005829">
    <property type="term" value="C:cytosol"/>
    <property type="evidence" value="ECO:0007669"/>
    <property type="project" value="TreeGrafter"/>
</dbReference>
<dbReference type="InterPro" id="IPR000212">
    <property type="entry name" value="DNA_helicase_UvrD/REP"/>
</dbReference>
<feature type="domain" description="UvrD-like helicase ATP-binding" evidence="12">
    <location>
        <begin position="7"/>
        <end position="299"/>
    </location>
</feature>
<dbReference type="InterPro" id="IPR014016">
    <property type="entry name" value="UvrD-like_ATP-bd"/>
</dbReference>
<dbReference type="Gene3D" id="1.10.486.10">
    <property type="entry name" value="PCRA, domain 4"/>
    <property type="match status" value="1"/>
</dbReference>
<dbReference type="InterPro" id="IPR014017">
    <property type="entry name" value="DNA_helicase_UvrD-like_C"/>
</dbReference>
<dbReference type="GO" id="GO:0005524">
    <property type="term" value="F:ATP binding"/>
    <property type="evidence" value="ECO:0007669"/>
    <property type="project" value="UniProtKB-UniRule"/>
</dbReference>
<dbReference type="Proteomes" id="UP000034032">
    <property type="component" value="Unassembled WGS sequence"/>
</dbReference>
<proteinExistence type="inferred from homology"/>
<dbReference type="Gene3D" id="3.40.50.300">
    <property type="entry name" value="P-loop containing nucleotide triphosphate hydrolases"/>
    <property type="match status" value="2"/>
</dbReference>
<comment type="similarity">
    <text evidence="1">Belongs to the helicase family. UvrD subfamily.</text>
</comment>
<reference evidence="14 15" key="1">
    <citation type="journal article" date="2015" name="Nature">
        <title>rRNA introns, odd ribosomes, and small enigmatic genomes across a large radiation of phyla.</title>
        <authorList>
            <person name="Brown C.T."/>
            <person name="Hug L.A."/>
            <person name="Thomas B.C."/>
            <person name="Sharon I."/>
            <person name="Castelle C.J."/>
            <person name="Singh A."/>
            <person name="Wilkins M.J."/>
            <person name="Williams K.H."/>
            <person name="Banfield J.F."/>
        </authorList>
    </citation>
    <scope>NUCLEOTIDE SEQUENCE [LARGE SCALE GENOMIC DNA]</scope>
</reference>
<name>A0A0G1KFM3_9BACT</name>
<evidence type="ECO:0000259" key="13">
    <source>
        <dbReference type="PROSITE" id="PS51217"/>
    </source>
</evidence>
<dbReference type="PATRIC" id="fig|1619025.3.peg.388"/>
<evidence type="ECO:0000313" key="15">
    <source>
        <dbReference type="Proteomes" id="UP000034032"/>
    </source>
</evidence>
<feature type="domain" description="UvrD-like helicase C-terminal" evidence="13">
    <location>
        <begin position="300"/>
        <end position="582"/>
    </location>
</feature>
<evidence type="ECO:0000256" key="1">
    <source>
        <dbReference type="ARBA" id="ARBA00009922"/>
    </source>
</evidence>
<dbReference type="InterPro" id="IPR013986">
    <property type="entry name" value="DExx_box_DNA_helicase_dom_sf"/>
</dbReference>
<dbReference type="EC" id="5.6.2.4" evidence="9"/>
<dbReference type="FunFam" id="1.10.10.160:FF:000001">
    <property type="entry name" value="ATP-dependent DNA helicase"/>
    <property type="match status" value="1"/>
</dbReference>
<comment type="catalytic activity">
    <reaction evidence="8">
        <text>Couples ATP hydrolysis with the unwinding of duplex DNA by translocating in the 3'-5' direction.</text>
        <dbReference type="EC" id="5.6.2.4"/>
    </reaction>
</comment>
<dbReference type="PANTHER" id="PTHR11070">
    <property type="entry name" value="UVRD / RECB / PCRA DNA HELICASE FAMILY MEMBER"/>
    <property type="match status" value="1"/>
</dbReference>
<keyword evidence="5 11" id="KW-0067">ATP-binding</keyword>
<keyword evidence="2 11" id="KW-0547">Nucleotide-binding</keyword>
<accession>A0A0G1KFM3</accession>
<dbReference type="CDD" id="cd17932">
    <property type="entry name" value="DEXQc_UvrD"/>
    <property type="match status" value="1"/>
</dbReference>
<sequence length="674" mass="77637">MTDSILEKLNDKQIEAVKIVDGPVLVISGPGSGKTRCLTHRIAHLISAGVRPQNILAVTFTNKATEEMRNRVSHLLNFQFPISPGLASAWPRAGNFQFPLIGTFHSICARILRNEIGRLGYSRSFNIFDDDDQLSLTKKIMAELEIDTQRFNPRGVMNKISSLKTELKFPENYDGEDFYSRMVAKIYKNYQSQLQKMNVLDFDDLIVLTVKIFKNYPEVLDRYQEMWRYILVDEYQDTSYDQYVLINLLGQKYRNLFCIGDDAQSIYQFRRADIRNILNFERDYPEAKIIMLEQNYRSTKNILNAAQEIISNNKSQIPKSLWTDNNSGHKITVKESINERMEAQFIVEEVEDLAAQGYKLRDFAVLYRTHAQSRAIEEAFVAKGFPYQIIGGIKFYQRKEIKDILAYLKFINNPNDIASFERIYNIPPRGLGKGVFEKISRQDEPNLIKAVAALSKEPAPPRQSKAIAQFLNLLNDLSELKTTKKLTDIIKAVVKKTGYENYLINLSLSKSDDHETNDERIENLKELLTVTKKYDSLEMGEGVEKFLEEIALLQDTDKLKDGEIDQNKQGKITLMTAHASKGLEFPVVFLAGMEEGLFPHSRTLINPVELEEERRLCYVAVTRAKERLIITTAKYRNIFGSTQVNLLSRFVNEIPTKLVDYQQMSWSDDETIYY</sequence>
<evidence type="ECO:0000313" key="14">
    <source>
        <dbReference type="EMBL" id="KKT82320.1"/>
    </source>
</evidence>
<gene>
    <name evidence="14" type="ORF">UW79_C0009G0034</name>
</gene>
<evidence type="ECO:0000256" key="4">
    <source>
        <dbReference type="ARBA" id="ARBA00022806"/>
    </source>
</evidence>
<comment type="catalytic activity">
    <reaction evidence="10">
        <text>ATP + H2O = ADP + phosphate + H(+)</text>
        <dbReference type="Rhea" id="RHEA:13065"/>
        <dbReference type="ChEBI" id="CHEBI:15377"/>
        <dbReference type="ChEBI" id="CHEBI:15378"/>
        <dbReference type="ChEBI" id="CHEBI:30616"/>
        <dbReference type="ChEBI" id="CHEBI:43474"/>
        <dbReference type="ChEBI" id="CHEBI:456216"/>
        <dbReference type="EC" id="5.6.2.4"/>
    </reaction>
</comment>
<organism evidence="14 15">
    <name type="scientific">Candidatus Yanofskybacteria bacterium GW2011_GWA2_44_9</name>
    <dbReference type="NCBI Taxonomy" id="1619025"/>
    <lineage>
        <taxon>Bacteria</taxon>
        <taxon>Candidatus Yanofskyibacteriota</taxon>
    </lineage>
</organism>
<dbReference type="InterPro" id="IPR027417">
    <property type="entry name" value="P-loop_NTPase"/>
</dbReference>
<dbReference type="PROSITE" id="PS51198">
    <property type="entry name" value="UVRD_HELICASE_ATP_BIND"/>
    <property type="match status" value="1"/>
</dbReference>
<dbReference type="AlphaFoldDB" id="A0A0G1KFM3"/>
<evidence type="ECO:0000256" key="10">
    <source>
        <dbReference type="ARBA" id="ARBA00048988"/>
    </source>
</evidence>
<dbReference type="GO" id="GO:0043138">
    <property type="term" value="F:3'-5' DNA helicase activity"/>
    <property type="evidence" value="ECO:0007669"/>
    <property type="project" value="UniProtKB-EC"/>
</dbReference>
<evidence type="ECO:0000256" key="11">
    <source>
        <dbReference type="PROSITE-ProRule" id="PRU00560"/>
    </source>
</evidence>
<dbReference type="PANTHER" id="PTHR11070:SF2">
    <property type="entry name" value="ATP-DEPENDENT DNA HELICASE SRS2"/>
    <property type="match status" value="1"/>
</dbReference>
<evidence type="ECO:0000256" key="8">
    <source>
        <dbReference type="ARBA" id="ARBA00034617"/>
    </source>
</evidence>
<dbReference type="Pfam" id="PF00580">
    <property type="entry name" value="UvrD-helicase"/>
    <property type="match status" value="1"/>
</dbReference>
<keyword evidence="7" id="KW-0413">Isomerase</keyword>
<keyword evidence="3 11" id="KW-0378">Hydrolase</keyword>
<dbReference type="Gene3D" id="1.10.10.160">
    <property type="match status" value="1"/>
</dbReference>
<evidence type="ECO:0000256" key="3">
    <source>
        <dbReference type="ARBA" id="ARBA00022801"/>
    </source>
</evidence>
<comment type="caution">
    <text evidence="14">The sequence shown here is derived from an EMBL/GenBank/DDBJ whole genome shotgun (WGS) entry which is preliminary data.</text>
</comment>
<evidence type="ECO:0000256" key="2">
    <source>
        <dbReference type="ARBA" id="ARBA00022741"/>
    </source>
</evidence>
<dbReference type="PROSITE" id="PS51217">
    <property type="entry name" value="UVRD_HELICASE_CTER"/>
    <property type="match status" value="1"/>
</dbReference>
<dbReference type="SUPFAM" id="SSF52540">
    <property type="entry name" value="P-loop containing nucleoside triphosphate hydrolases"/>
    <property type="match status" value="1"/>
</dbReference>
<dbReference type="GO" id="GO:0033202">
    <property type="term" value="C:DNA helicase complex"/>
    <property type="evidence" value="ECO:0007669"/>
    <property type="project" value="TreeGrafter"/>
</dbReference>
<evidence type="ECO:0000256" key="5">
    <source>
        <dbReference type="ARBA" id="ARBA00022840"/>
    </source>
</evidence>
<evidence type="ECO:0000256" key="9">
    <source>
        <dbReference type="ARBA" id="ARBA00034808"/>
    </source>
</evidence>
<dbReference type="GO" id="GO:0000725">
    <property type="term" value="P:recombinational repair"/>
    <property type="evidence" value="ECO:0007669"/>
    <property type="project" value="TreeGrafter"/>
</dbReference>
<evidence type="ECO:0000259" key="12">
    <source>
        <dbReference type="PROSITE" id="PS51198"/>
    </source>
</evidence>
<feature type="binding site" evidence="11">
    <location>
        <begin position="28"/>
        <end position="35"/>
    </location>
    <ligand>
        <name>ATP</name>
        <dbReference type="ChEBI" id="CHEBI:30616"/>
    </ligand>
</feature>
<evidence type="ECO:0000256" key="6">
    <source>
        <dbReference type="ARBA" id="ARBA00023125"/>
    </source>
</evidence>
<dbReference type="EMBL" id="LCJR01000009">
    <property type="protein sequence ID" value="KKT82320.1"/>
    <property type="molecule type" value="Genomic_DNA"/>
</dbReference>
<dbReference type="CDD" id="cd18807">
    <property type="entry name" value="SF1_C_UvrD"/>
    <property type="match status" value="1"/>
</dbReference>
<dbReference type="GO" id="GO:0003677">
    <property type="term" value="F:DNA binding"/>
    <property type="evidence" value="ECO:0007669"/>
    <property type="project" value="UniProtKB-KW"/>
</dbReference>
<dbReference type="GO" id="GO:0016887">
    <property type="term" value="F:ATP hydrolysis activity"/>
    <property type="evidence" value="ECO:0007669"/>
    <property type="project" value="RHEA"/>
</dbReference>
<keyword evidence="6" id="KW-0238">DNA-binding</keyword>
<protein>
    <recommendedName>
        <fullName evidence="9">DNA 3'-5' helicase</fullName>
        <ecNumber evidence="9">5.6.2.4</ecNumber>
    </recommendedName>
</protein>
<keyword evidence="4 11" id="KW-0347">Helicase</keyword>